<name>A0A316E726_9FLAO</name>
<evidence type="ECO:0000313" key="4">
    <source>
        <dbReference type="Proteomes" id="UP000651837"/>
    </source>
</evidence>
<accession>A0A316E726</accession>
<reference evidence="1 4" key="2">
    <citation type="submission" date="2020-07" db="EMBL/GenBank/DDBJ databases">
        <title>The draft genome sequence of Maribacter polysiphoniae KCTC 22021.</title>
        <authorList>
            <person name="Mu L."/>
        </authorList>
    </citation>
    <scope>NUCLEOTIDE SEQUENCE [LARGE SCALE GENOMIC DNA]</scope>
    <source>
        <strain evidence="1 4">KCTC 22021</strain>
    </source>
</reference>
<organism evidence="2 3">
    <name type="scientific">Maribacter polysiphoniae</name>
    <dbReference type="NCBI Taxonomy" id="429344"/>
    <lineage>
        <taxon>Bacteria</taxon>
        <taxon>Pseudomonadati</taxon>
        <taxon>Bacteroidota</taxon>
        <taxon>Flavobacteriia</taxon>
        <taxon>Flavobacteriales</taxon>
        <taxon>Flavobacteriaceae</taxon>
        <taxon>Maribacter</taxon>
    </lineage>
</organism>
<dbReference type="EMBL" id="QGGQ01000001">
    <property type="protein sequence ID" value="PWK25846.1"/>
    <property type="molecule type" value="Genomic_DNA"/>
</dbReference>
<dbReference type="AlphaFoldDB" id="A0A316E726"/>
<reference evidence="2 3" key="1">
    <citation type="submission" date="2018-05" db="EMBL/GenBank/DDBJ databases">
        <title>Genomic Encyclopedia of Archaeal and Bacterial Type Strains, Phase II (KMG-II): from individual species to whole genera.</title>
        <authorList>
            <person name="Goeker M."/>
        </authorList>
    </citation>
    <scope>NUCLEOTIDE SEQUENCE [LARGE SCALE GENOMIC DNA]</scope>
    <source>
        <strain evidence="2 3">DSM 23514</strain>
    </source>
</reference>
<sequence>MNLVTVIEFWESRGFESLNKPRSIVELEFHFMPKNGYDNKPPFIFIQKDLFTTIWNIGHFTDHQHTWETGLGHFTYTIKALTKEIIK</sequence>
<keyword evidence="4" id="KW-1185">Reference proteome</keyword>
<evidence type="ECO:0000313" key="2">
    <source>
        <dbReference type="EMBL" id="PWK25846.1"/>
    </source>
</evidence>
<protein>
    <submittedName>
        <fullName evidence="2">Uncharacterized protein</fullName>
    </submittedName>
</protein>
<comment type="caution">
    <text evidence="2">The sequence shown here is derived from an EMBL/GenBank/DDBJ whole genome shotgun (WGS) entry which is preliminary data.</text>
</comment>
<dbReference type="Proteomes" id="UP000245667">
    <property type="component" value="Unassembled WGS sequence"/>
</dbReference>
<dbReference type="EMBL" id="JACWLN010000002">
    <property type="protein sequence ID" value="MBD1260382.1"/>
    <property type="molecule type" value="Genomic_DNA"/>
</dbReference>
<evidence type="ECO:0000313" key="3">
    <source>
        <dbReference type="Proteomes" id="UP000245667"/>
    </source>
</evidence>
<proteinExistence type="predicted"/>
<dbReference type="Proteomes" id="UP000651837">
    <property type="component" value="Unassembled WGS sequence"/>
</dbReference>
<evidence type="ECO:0000313" key="1">
    <source>
        <dbReference type="EMBL" id="MBD1260382.1"/>
    </source>
</evidence>
<gene>
    <name evidence="1" type="ORF">HZY62_07270</name>
    <name evidence="2" type="ORF">LX92_00590</name>
</gene>
<dbReference type="RefSeq" id="WP_109648760.1">
    <property type="nucleotide sequence ID" value="NZ_JACWLN010000002.1"/>
</dbReference>